<evidence type="ECO:0000313" key="3">
    <source>
        <dbReference type="Proteomes" id="UP000886595"/>
    </source>
</evidence>
<dbReference type="SUPFAM" id="SSF81383">
    <property type="entry name" value="F-box domain"/>
    <property type="match status" value="1"/>
</dbReference>
<keyword evidence="3" id="KW-1185">Reference proteome</keyword>
<accession>A0A8X7SIL1</accession>
<gene>
    <name evidence="2" type="ORF">Bca52824_033340</name>
</gene>
<dbReference type="EMBL" id="JAAMPC010000007">
    <property type="protein sequence ID" value="KAG2304689.1"/>
    <property type="molecule type" value="Genomic_DNA"/>
</dbReference>
<proteinExistence type="predicted"/>
<sequence length="68" mass="8103">MMLSNLPNYLESDILSRIPALANLKTTCKRWYALLRRPKFIEKNKIWVMRIWVCHPRQSYCSPISLHG</sequence>
<evidence type="ECO:0000313" key="2">
    <source>
        <dbReference type="EMBL" id="KAG2304689.1"/>
    </source>
</evidence>
<dbReference type="Pfam" id="PF00646">
    <property type="entry name" value="F-box"/>
    <property type="match status" value="1"/>
</dbReference>
<dbReference type="Proteomes" id="UP000886595">
    <property type="component" value="Unassembled WGS sequence"/>
</dbReference>
<protein>
    <recommendedName>
        <fullName evidence="1">F-box domain-containing protein</fullName>
    </recommendedName>
</protein>
<dbReference type="AlphaFoldDB" id="A0A8X7SIL1"/>
<evidence type="ECO:0000259" key="1">
    <source>
        <dbReference type="Pfam" id="PF00646"/>
    </source>
</evidence>
<feature type="domain" description="F-box" evidence="1">
    <location>
        <begin position="3"/>
        <end position="41"/>
    </location>
</feature>
<dbReference type="OrthoDB" id="610337at2759"/>
<reference evidence="2 3" key="1">
    <citation type="submission" date="2020-02" db="EMBL/GenBank/DDBJ databases">
        <authorList>
            <person name="Ma Q."/>
            <person name="Huang Y."/>
            <person name="Song X."/>
            <person name="Pei D."/>
        </authorList>
    </citation>
    <scope>NUCLEOTIDE SEQUENCE [LARGE SCALE GENOMIC DNA]</scope>
    <source>
        <strain evidence="2">Sxm20200214</strain>
        <tissue evidence="2">Leaf</tissue>
    </source>
</reference>
<name>A0A8X7SIL1_BRACI</name>
<comment type="caution">
    <text evidence="2">The sequence shown here is derived from an EMBL/GenBank/DDBJ whole genome shotgun (WGS) entry which is preliminary data.</text>
</comment>
<organism evidence="2 3">
    <name type="scientific">Brassica carinata</name>
    <name type="common">Ethiopian mustard</name>
    <name type="synonym">Abyssinian cabbage</name>
    <dbReference type="NCBI Taxonomy" id="52824"/>
    <lineage>
        <taxon>Eukaryota</taxon>
        <taxon>Viridiplantae</taxon>
        <taxon>Streptophyta</taxon>
        <taxon>Embryophyta</taxon>
        <taxon>Tracheophyta</taxon>
        <taxon>Spermatophyta</taxon>
        <taxon>Magnoliopsida</taxon>
        <taxon>eudicotyledons</taxon>
        <taxon>Gunneridae</taxon>
        <taxon>Pentapetalae</taxon>
        <taxon>rosids</taxon>
        <taxon>malvids</taxon>
        <taxon>Brassicales</taxon>
        <taxon>Brassicaceae</taxon>
        <taxon>Brassiceae</taxon>
        <taxon>Brassica</taxon>
    </lineage>
</organism>
<dbReference type="InterPro" id="IPR036047">
    <property type="entry name" value="F-box-like_dom_sf"/>
</dbReference>
<dbReference type="InterPro" id="IPR001810">
    <property type="entry name" value="F-box_dom"/>
</dbReference>